<evidence type="ECO:0000313" key="2">
    <source>
        <dbReference type="Proteomes" id="UP001139353"/>
    </source>
</evidence>
<keyword evidence="2" id="KW-1185">Reference proteome</keyword>
<dbReference type="RefSeq" id="WP_275681440.1">
    <property type="nucleotide sequence ID" value="NZ_JAJLJH010000001.1"/>
</dbReference>
<evidence type="ECO:0000313" key="1">
    <source>
        <dbReference type="EMBL" id="MCK9685437.1"/>
    </source>
</evidence>
<comment type="caution">
    <text evidence="1">The sequence shown here is derived from an EMBL/GenBank/DDBJ whole genome shotgun (WGS) entry which is preliminary data.</text>
</comment>
<dbReference type="EMBL" id="JAJLJH010000001">
    <property type="protein sequence ID" value="MCK9685437.1"/>
    <property type="molecule type" value="Genomic_DNA"/>
</dbReference>
<dbReference type="InterPro" id="IPR032720">
    <property type="entry name" value="Cys_rich_CWC"/>
</dbReference>
<protein>
    <submittedName>
        <fullName evidence="1">Cysteine-rich CWC family protein</fullName>
    </submittedName>
</protein>
<gene>
    <name evidence="1" type="ORF">LPC04_06920</name>
</gene>
<dbReference type="Pfam" id="PF14375">
    <property type="entry name" value="Cys_rich_CWC"/>
    <property type="match status" value="1"/>
</dbReference>
<name>A0A9X1YGR9_9BURK</name>
<dbReference type="Proteomes" id="UP001139353">
    <property type="component" value="Unassembled WGS sequence"/>
</dbReference>
<dbReference type="AlphaFoldDB" id="A0A9X1YGR9"/>
<reference evidence="1" key="1">
    <citation type="submission" date="2021-11" db="EMBL/GenBank/DDBJ databases">
        <title>BS-T2-15 a new species belonging to the Comamonadaceae family isolated from the soil of a French oak forest.</title>
        <authorList>
            <person name="Mieszkin S."/>
            <person name="Alain K."/>
        </authorList>
    </citation>
    <scope>NUCLEOTIDE SEQUENCE</scope>
    <source>
        <strain evidence="1">BS-T2-15</strain>
    </source>
</reference>
<sequence>MSDTLAAGHRATTCPRCGGPFACGVGADRATPCFCVAYKLGAERLAELRATWSDCLCAGCLAALADHPETPA</sequence>
<organism evidence="1 2">
    <name type="scientific">Scleromatobacter humisilvae</name>
    <dbReference type="NCBI Taxonomy" id="2897159"/>
    <lineage>
        <taxon>Bacteria</taxon>
        <taxon>Pseudomonadati</taxon>
        <taxon>Pseudomonadota</taxon>
        <taxon>Betaproteobacteria</taxon>
        <taxon>Burkholderiales</taxon>
        <taxon>Sphaerotilaceae</taxon>
        <taxon>Scleromatobacter</taxon>
    </lineage>
</organism>
<proteinExistence type="predicted"/>
<accession>A0A9X1YGR9</accession>